<feature type="transmembrane region" description="Helical" evidence="1">
    <location>
        <begin position="7"/>
        <end position="26"/>
    </location>
</feature>
<accession>A0A2K1IJY8</accession>
<keyword evidence="1" id="KW-0812">Transmembrane</keyword>
<reference evidence="2 4" key="2">
    <citation type="journal article" date="2018" name="Plant J.">
        <title>The Physcomitrella patens chromosome-scale assembly reveals moss genome structure and evolution.</title>
        <authorList>
            <person name="Lang D."/>
            <person name="Ullrich K.K."/>
            <person name="Murat F."/>
            <person name="Fuchs J."/>
            <person name="Jenkins J."/>
            <person name="Haas F.B."/>
            <person name="Piednoel M."/>
            <person name="Gundlach H."/>
            <person name="Van Bel M."/>
            <person name="Meyberg R."/>
            <person name="Vives C."/>
            <person name="Morata J."/>
            <person name="Symeonidi A."/>
            <person name="Hiss M."/>
            <person name="Muchero W."/>
            <person name="Kamisugi Y."/>
            <person name="Saleh O."/>
            <person name="Blanc G."/>
            <person name="Decker E.L."/>
            <person name="van Gessel N."/>
            <person name="Grimwood J."/>
            <person name="Hayes R.D."/>
            <person name="Graham S.W."/>
            <person name="Gunter L.E."/>
            <person name="McDaniel S.F."/>
            <person name="Hoernstein S.N.W."/>
            <person name="Larsson A."/>
            <person name="Li F.W."/>
            <person name="Perroud P.F."/>
            <person name="Phillips J."/>
            <person name="Ranjan P."/>
            <person name="Rokshar D.S."/>
            <person name="Rothfels C.J."/>
            <person name="Schneider L."/>
            <person name="Shu S."/>
            <person name="Stevenson D.W."/>
            <person name="Thummler F."/>
            <person name="Tillich M."/>
            <person name="Villarreal Aguilar J.C."/>
            <person name="Widiez T."/>
            <person name="Wong G.K."/>
            <person name="Wymore A."/>
            <person name="Zhang Y."/>
            <person name="Zimmer A.D."/>
            <person name="Quatrano R.S."/>
            <person name="Mayer K.F.X."/>
            <person name="Goodstein D."/>
            <person name="Casacuberta J.M."/>
            <person name="Vandepoele K."/>
            <person name="Reski R."/>
            <person name="Cuming A.C."/>
            <person name="Tuskan G.A."/>
            <person name="Maumus F."/>
            <person name="Salse J."/>
            <person name="Schmutz J."/>
            <person name="Rensing S.A."/>
        </authorList>
    </citation>
    <scope>NUCLEOTIDE SEQUENCE [LARGE SCALE GENOMIC DNA]</scope>
    <source>
        <strain evidence="3 4">cv. Gransden 2004</strain>
    </source>
</reference>
<gene>
    <name evidence="2" type="ORF">PHYPA_028289</name>
</gene>
<dbReference type="AlphaFoldDB" id="A0A2K1IJY8"/>
<organism evidence="2">
    <name type="scientific">Physcomitrium patens</name>
    <name type="common">Spreading-leaved earth moss</name>
    <name type="synonym">Physcomitrella patens</name>
    <dbReference type="NCBI Taxonomy" id="3218"/>
    <lineage>
        <taxon>Eukaryota</taxon>
        <taxon>Viridiplantae</taxon>
        <taxon>Streptophyta</taxon>
        <taxon>Embryophyta</taxon>
        <taxon>Bryophyta</taxon>
        <taxon>Bryophytina</taxon>
        <taxon>Bryopsida</taxon>
        <taxon>Funariidae</taxon>
        <taxon>Funariales</taxon>
        <taxon>Funariaceae</taxon>
        <taxon>Physcomitrium</taxon>
    </lineage>
</organism>
<dbReference type="Gramene" id="Pp3c23_19020V3.2">
    <property type="protein sequence ID" value="PAC:32951131.CDS.1"/>
    <property type="gene ID" value="Pp3c23_19020"/>
</dbReference>
<sequence>MDGWIKYFIYFLLSFISQTGLLKYYIFFMLYPSMVIINNHTNNITLIHF</sequence>
<proteinExistence type="predicted"/>
<keyword evidence="1" id="KW-1133">Transmembrane helix</keyword>
<name>A0A2K1IJY8_PHYPA</name>
<keyword evidence="1" id="KW-0472">Membrane</keyword>
<dbReference type="Proteomes" id="UP000006727">
    <property type="component" value="Chromosome 23"/>
</dbReference>
<evidence type="ECO:0000313" key="2">
    <source>
        <dbReference type="EMBL" id="PNR29595.1"/>
    </source>
</evidence>
<dbReference type="EnsemblPlants" id="Pp3c23_19020V3.2">
    <property type="protein sequence ID" value="PAC:32951131.CDS.1"/>
    <property type="gene ID" value="Pp3c23_19020"/>
</dbReference>
<evidence type="ECO:0000313" key="4">
    <source>
        <dbReference type="Proteomes" id="UP000006727"/>
    </source>
</evidence>
<evidence type="ECO:0000256" key="1">
    <source>
        <dbReference type="SAM" id="Phobius"/>
    </source>
</evidence>
<reference evidence="2 4" key="1">
    <citation type="journal article" date="2008" name="Science">
        <title>The Physcomitrella genome reveals evolutionary insights into the conquest of land by plants.</title>
        <authorList>
            <person name="Rensing S."/>
            <person name="Lang D."/>
            <person name="Zimmer A."/>
            <person name="Terry A."/>
            <person name="Salamov A."/>
            <person name="Shapiro H."/>
            <person name="Nishiyama T."/>
            <person name="Perroud P.-F."/>
            <person name="Lindquist E."/>
            <person name="Kamisugi Y."/>
            <person name="Tanahashi T."/>
            <person name="Sakakibara K."/>
            <person name="Fujita T."/>
            <person name="Oishi K."/>
            <person name="Shin-I T."/>
            <person name="Kuroki Y."/>
            <person name="Toyoda A."/>
            <person name="Suzuki Y."/>
            <person name="Hashimoto A."/>
            <person name="Yamaguchi K."/>
            <person name="Sugano A."/>
            <person name="Kohara Y."/>
            <person name="Fujiyama A."/>
            <person name="Anterola A."/>
            <person name="Aoki S."/>
            <person name="Ashton N."/>
            <person name="Barbazuk W.B."/>
            <person name="Barker E."/>
            <person name="Bennetzen J."/>
            <person name="Bezanilla M."/>
            <person name="Blankenship R."/>
            <person name="Cho S.H."/>
            <person name="Dutcher S."/>
            <person name="Estelle M."/>
            <person name="Fawcett J.A."/>
            <person name="Gundlach H."/>
            <person name="Hanada K."/>
            <person name="Heyl A."/>
            <person name="Hicks K.A."/>
            <person name="Hugh J."/>
            <person name="Lohr M."/>
            <person name="Mayer K."/>
            <person name="Melkozernov A."/>
            <person name="Murata T."/>
            <person name="Nelson D."/>
            <person name="Pils B."/>
            <person name="Prigge M."/>
            <person name="Reiss B."/>
            <person name="Renner T."/>
            <person name="Rombauts S."/>
            <person name="Rushton P."/>
            <person name="Sanderfoot A."/>
            <person name="Schween G."/>
            <person name="Shiu S.-H."/>
            <person name="Stueber K."/>
            <person name="Theodoulou F.L."/>
            <person name="Tu H."/>
            <person name="Van de Peer Y."/>
            <person name="Verrier P.J."/>
            <person name="Waters E."/>
            <person name="Wood A."/>
            <person name="Yang L."/>
            <person name="Cove D."/>
            <person name="Cuming A."/>
            <person name="Hasebe M."/>
            <person name="Lucas S."/>
            <person name="Mishler D.B."/>
            <person name="Reski R."/>
            <person name="Grigoriev I."/>
            <person name="Quatrano R.S."/>
            <person name="Boore J.L."/>
        </authorList>
    </citation>
    <scope>NUCLEOTIDE SEQUENCE [LARGE SCALE GENOMIC DNA]</scope>
    <source>
        <strain evidence="3 4">cv. Gransden 2004</strain>
    </source>
</reference>
<keyword evidence="4" id="KW-1185">Reference proteome</keyword>
<dbReference type="PaxDb" id="3218-PP1S49_192V6.1"/>
<protein>
    <submittedName>
        <fullName evidence="2 3">Uncharacterized protein</fullName>
    </submittedName>
</protein>
<reference evidence="3" key="3">
    <citation type="submission" date="2020-12" db="UniProtKB">
        <authorList>
            <consortium name="EnsemblPlants"/>
        </authorList>
    </citation>
    <scope>IDENTIFICATION</scope>
</reference>
<dbReference type="InParanoid" id="A0A2K1IJY8"/>
<evidence type="ECO:0000313" key="3">
    <source>
        <dbReference type="EnsemblPlants" id="PAC:32951130.CDS.1"/>
    </source>
</evidence>
<dbReference type="EnsemblPlants" id="Pp3c23_19020V3.1">
    <property type="protein sequence ID" value="PAC:32951130.CDS.1"/>
    <property type="gene ID" value="Pp3c23_19020"/>
</dbReference>
<dbReference type="EMBL" id="ABEU02000023">
    <property type="protein sequence ID" value="PNR29595.1"/>
    <property type="molecule type" value="Genomic_DNA"/>
</dbReference>
<dbReference type="Gramene" id="Pp3c23_19020V3.1">
    <property type="protein sequence ID" value="PAC:32951130.CDS.1"/>
    <property type="gene ID" value="Pp3c23_19020"/>
</dbReference>